<dbReference type="RefSeq" id="WP_216700444.1">
    <property type="nucleotide sequence ID" value="NZ_CP076607.1"/>
</dbReference>
<dbReference type="Proteomes" id="UP000683429">
    <property type="component" value="Chromosome"/>
</dbReference>
<keyword evidence="2" id="KW-1185">Reference proteome</keyword>
<evidence type="ECO:0000313" key="2">
    <source>
        <dbReference type="Proteomes" id="UP000683429"/>
    </source>
</evidence>
<organism evidence="1 2">
    <name type="scientific">Paenibacillus sophorae</name>
    <dbReference type="NCBI Taxonomy" id="1333845"/>
    <lineage>
        <taxon>Bacteria</taxon>
        <taxon>Bacillati</taxon>
        <taxon>Bacillota</taxon>
        <taxon>Bacilli</taxon>
        <taxon>Bacillales</taxon>
        <taxon>Paenibacillaceae</taxon>
        <taxon>Paenibacillus</taxon>
    </lineage>
</organism>
<name>A0ABX8HDC1_9BACL</name>
<proteinExistence type="predicted"/>
<gene>
    <name evidence="1" type="ORF">KP014_01280</name>
</gene>
<evidence type="ECO:0000313" key="1">
    <source>
        <dbReference type="EMBL" id="QWU15944.1"/>
    </source>
</evidence>
<accession>A0ABX8HDC1</accession>
<dbReference type="EMBL" id="CP076607">
    <property type="protein sequence ID" value="QWU15944.1"/>
    <property type="molecule type" value="Genomic_DNA"/>
</dbReference>
<sequence length="57" mass="6254">MRPPPGRIAAVAALHSAADEASEPTGALSGEAFRNMVLPFPEGFFHRMEFIRERDKA</sequence>
<reference evidence="1 2" key="1">
    <citation type="submission" date="2021-06" db="EMBL/GenBank/DDBJ databases">
        <title>Whole genome sequence of Paenibacillus sophorae DSM23020 for comparative genomics.</title>
        <authorList>
            <person name="Kim M.-J."/>
            <person name="Lee G."/>
            <person name="Shin J.-H."/>
        </authorList>
    </citation>
    <scope>NUCLEOTIDE SEQUENCE [LARGE SCALE GENOMIC DNA]</scope>
    <source>
        <strain evidence="1 2">DSM 23020</strain>
    </source>
</reference>
<protein>
    <submittedName>
        <fullName evidence="1">Uncharacterized protein</fullName>
    </submittedName>
</protein>